<name>A0A8J4B4I7_9CHLO</name>
<comment type="caution">
    <text evidence="1">The sequence shown here is derived from an EMBL/GenBank/DDBJ whole genome shotgun (WGS) entry which is preliminary data.</text>
</comment>
<gene>
    <name evidence="1" type="ORF">Vafri_9121</name>
</gene>
<dbReference type="Proteomes" id="UP000747399">
    <property type="component" value="Unassembled WGS sequence"/>
</dbReference>
<accession>A0A8J4B4I7</accession>
<dbReference type="AlphaFoldDB" id="A0A8J4B4I7"/>
<evidence type="ECO:0000313" key="2">
    <source>
        <dbReference type="Proteomes" id="UP000747399"/>
    </source>
</evidence>
<evidence type="ECO:0000313" key="1">
    <source>
        <dbReference type="EMBL" id="GIL53548.1"/>
    </source>
</evidence>
<dbReference type="Pfam" id="PF04720">
    <property type="entry name" value="PDDEXK_6"/>
    <property type="match status" value="1"/>
</dbReference>
<proteinExistence type="predicted"/>
<dbReference type="PANTHER" id="PTHR31579:SF1">
    <property type="entry name" value="OS03G0796600 PROTEIN"/>
    <property type="match status" value="1"/>
</dbReference>
<dbReference type="InterPro" id="IPR006502">
    <property type="entry name" value="PDDEXK-like"/>
</dbReference>
<reference evidence="1" key="1">
    <citation type="journal article" date="2021" name="Proc. Natl. Acad. Sci. U.S.A.">
        <title>Three genomes in the algal genus Volvox reveal the fate of a haploid sex-determining region after a transition to homothallism.</title>
        <authorList>
            <person name="Yamamoto K."/>
            <person name="Hamaji T."/>
            <person name="Kawai-Toyooka H."/>
            <person name="Matsuzaki R."/>
            <person name="Takahashi F."/>
            <person name="Nishimura Y."/>
            <person name="Kawachi M."/>
            <person name="Noguchi H."/>
            <person name="Minakuchi Y."/>
            <person name="Umen J.G."/>
            <person name="Toyoda A."/>
            <person name="Nozaki H."/>
        </authorList>
    </citation>
    <scope>NUCLEOTIDE SEQUENCE</scope>
    <source>
        <strain evidence="1">NIES-3780</strain>
    </source>
</reference>
<sequence>MDISPNFNACASSQPATNRMGLSPGVLAALERVHLSLRKAMSTTMCLRTSSLQAIAERLAADGLLVTLRSGLGVGTESPDYLSTLRHSFLICQEGSAGLCVIVDPFFRDQFKVAAMPQTSSYCAAVSKLPECFVGTIGTVNALVCLLTGTLLQESTTVGLELPPWRSKQALISKWLPRRFSDTVFTPPSFVSLHPALRSSIHGAPLSTSPTSVQSWPSFVNRIDNELGSSNSSASDACSSDDTNATSRCGGAVCGQLSPCRPRFEPYTVISGFSTPSAEAAAPVVPRCAALGSLAAVSATRPAARSALTEQLISASNFSRAVQAEAEAHWQRCFEILQTSSLEKPSRHHEVVQACVYTDSAATGSSNNSCNRDPFEAHGCSGKAAAASLTRIGSSDDVLKSPHHVDVLHSLVISPVHRRTANCAANLKHGGGSLRLSAATLKMLPKVYTVKLATAEAC</sequence>
<dbReference type="EMBL" id="BNCO01000015">
    <property type="protein sequence ID" value="GIL53548.1"/>
    <property type="molecule type" value="Genomic_DNA"/>
</dbReference>
<organism evidence="1 2">
    <name type="scientific">Volvox africanus</name>
    <dbReference type="NCBI Taxonomy" id="51714"/>
    <lineage>
        <taxon>Eukaryota</taxon>
        <taxon>Viridiplantae</taxon>
        <taxon>Chlorophyta</taxon>
        <taxon>core chlorophytes</taxon>
        <taxon>Chlorophyceae</taxon>
        <taxon>CS clade</taxon>
        <taxon>Chlamydomonadales</taxon>
        <taxon>Volvocaceae</taxon>
        <taxon>Volvox</taxon>
    </lineage>
</organism>
<protein>
    <submittedName>
        <fullName evidence="1">Uncharacterized protein</fullName>
    </submittedName>
</protein>
<keyword evidence="2" id="KW-1185">Reference proteome</keyword>
<dbReference type="PANTHER" id="PTHR31579">
    <property type="entry name" value="OS03G0796600 PROTEIN"/>
    <property type="match status" value="1"/>
</dbReference>